<evidence type="ECO:0000313" key="10">
    <source>
        <dbReference type="Proteomes" id="UP000621266"/>
    </source>
</evidence>
<gene>
    <name evidence="9" type="ORF">GCU69_11490</name>
</gene>
<keyword evidence="5" id="KW-0067">ATP-binding</keyword>
<keyword evidence="2" id="KW-0808">Transferase</keyword>
<dbReference type="InterPro" id="IPR042213">
    <property type="entry name" value="NBD_C_sf"/>
</dbReference>
<keyword evidence="10" id="KW-1185">Reference proteome</keyword>
<comment type="caution">
    <text evidence="9">The sequence shown here is derived from an EMBL/GenBank/DDBJ whole genome shotgun (WGS) entry which is preliminary data.</text>
</comment>
<dbReference type="InterPro" id="IPR037051">
    <property type="entry name" value="4-carb_acid_sugar_kinase_N_sf"/>
</dbReference>
<evidence type="ECO:0000256" key="6">
    <source>
        <dbReference type="ARBA" id="ARBA00023277"/>
    </source>
</evidence>
<dbReference type="InterPro" id="IPR010737">
    <property type="entry name" value="4-carb_acid_sugar_kinase_N"/>
</dbReference>
<feature type="domain" description="Four-carbon acid sugar kinase nucleotide binding" evidence="8">
    <location>
        <begin position="258"/>
        <end position="422"/>
    </location>
</feature>
<sequence length="455" mass="46093">MSSPAAVLVVADDLTGANATAAGFARAGLRSVTVGADQDLGVLPDLTARFDAVVVSTDCRHCPPGEAARRVTAAVRRGGPATLVSNRVDSTLRGNPGATTEATLRAVRESSGRHAVALCAPAHPEAGRHTVQGTQLLDGVRLEETELARDPRSPLPSSDIAELLGRQAPALRIGHLPLSAVTADGQQLRGRVRKLLDERVDVIVVDALTTDHLDRAAAAAVAAAPAGTSWVGVDCGPGSVALARALGLTGRSEGFPLLAVSGSTTALTRAQLARLAAEEQVVTVRPRPGRAAGAGTRRSVLPDVAATAGDLTRALAEAAPGQVVLLATVLDDTDVVDTTPEEAGQLPSALARTVRTALERHPVDGLFATGGDVSAAVFAELSAAGLDVEDEIVPLAVAGSFVGGPWAGLPVVTKGGLVGDAGTVVDCVGHLRRAAAVNRRQARAAPPAGPASEQP</sequence>
<keyword evidence="4 9" id="KW-0418">Kinase</keyword>
<comment type="similarity">
    <text evidence="1">Belongs to the four-carbon acid sugar kinase family.</text>
</comment>
<organism evidence="9 10">
    <name type="scientific">Streptomyces lycii</name>
    <dbReference type="NCBI Taxonomy" id="2654337"/>
    <lineage>
        <taxon>Bacteria</taxon>
        <taxon>Bacillati</taxon>
        <taxon>Actinomycetota</taxon>
        <taxon>Actinomycetes</taxon>
        <taxon>Kitasatosporales</taxon>
        <taxon>Streptomycetaceae</taxon>
        <taxon>Streptomyces</taxon>
    </lineage>
</organism>
<evidence type="ECO:0000256" key="5">
    <source>
        <dbReference type="ARBA" id="ARBA00022840"/>
    </source>
</evidence>
<evidence type="ECO:0000259" key="8">
    <source>
        <dbReference type="Pfam" id="PF17042"/>
    </source>
</evidence>
<dbReference type="SUPFAM" id="SSF142764">
    <property type="entry name" value="YgbK-like"/>
    <property type="match status" value="1"/>
</dbReference>
<dbReference type="Gene3D" id="3.40.50.10840">
    <property type="entry name" value="Putative sugar-binding, N-terminal domain"/>
    <property type="match status" value="1"/>
</dbReference>
<evidence type="ECO:0000256" key="2">
    <source>
        <dbReference type="ARBA" id="ARBA00022679"/>
    </source>
</evidence>
<reference evidence="9 10" key="1">
    <citation type="submission" date="2019-10" db="EMBL/GenBank/DDBJ databases">
        <title>Streptomyces tenebrisbrunneis sp.nov., an endogenous actinomycete isolated from of Lycium ruthenicum.</title>
        <authorList>
            <person name="Ma L."/>
        </authorList>
    </citation>
    <scope>NUCLEOTIDE SEQUENCE [LARGE SCALE GENOMIC DNA]</scope>
    <source>
        <strain evidence="9 10">TRM 66187</strain>
    </source>
</reference>
<dbReference type="EMBL" id="WHPN01000255">
    <property type="protein sequence ID" value="KAF4408992.1"/>
    <property type="molecule type" value="Genomic_DNA"/>
</dbReference>
<dbReference type="Pfam" id="PF07005">
    <property type="entry name" value="SBD_N"/>
    <property type="match status" value="1"/>
</dbReference>
<evidence type="ECO:0000256" key="1">
    <source>
        <dbReference type="ARBA" id="ARBA00005715"/>
    </source>
</evidence>
<dbReference type="InterPro" id="IPR031475">
    <property type="entry name" value="NBD_C"/>
</dbReference>
<accession>A0ABQ7FK23</accession>
<keyword evidence="6" id="KW-0119">Carbohydrate metabolism</keyword>
<evidence type="ECO:0000256" key="4">
    <source>
        <dbReference type="ARBA" id="ARBA00022777"/>
    </source>
</evidence>
<proteinExistence type="inferred from homology"/>
<dbReference type="Gene3D" id="3.40.980.20">
    <property type="entry name" value="Four-carbon acid sugar kinase, nucleotide binding domain"/>
    <property type="match status" value="1"/>
</dbReference>
<name>A0ABQ7FK23_9ACTN</name>
<protein>
    <submittedName>
        <fullName evidence="9">Four-carbon acid sugar kinase family protein</fullName>
    </submittedName>
</protein>
<dbReference type="Pfam" id="PF17042">
    <property type="entry name" value="NBD_C"/>
    <property type="match status" value="1"/>
</dbReference>
<evidence type="ECO:0000259" key="7">
    <source>
        <dbReference type="Pfam" id="PF07005"/>
    </source>
</evidence>
<dbReference type="Proteomes" id="UP000621266">
    <property type="component" value="Unassembled WGS sequence"/>
</dbReference>
<dbReference type="GO" id="GO:0016301">
    <property type="term" value="F:kinase activity"/>
    <property type="evidence" value="ECO:0007669"/>
    <property type="project" value="UniProtKB-KW"/>
</dbReference>
<keyword evidence="3" id="KW-0547">Nucleotide-binding</keyword>
<feature type="domain" description="Four-carbon acid sugar kinase N-terminal" evidence="7">
    <location>
        <begin position="8"/>
        <end position="236"/>
    </location>
</feature>
<evidence type="ECO:0000313" key="9">
    <source>
        <dbReference type="EMBL" id="KAF4408992.1"/>
    </source>
</evidence>
<evidence type="ECO:0000256" key="3">
    <source>
        <dbReference type="ARBA" id="ARBA00022741"/>
    </source>
</evidence>